<comment type="cofactor">
    <cofactor evidence="1">
        <name>Zn(2+)</name>
        <dbReference type="ChEBI" id="CHEBI:29105"/>
    </cofactor>
</comment>
<evidence type="ECO:0000313" key="6">
    <source>
        <dbReference type="Proteomes" id="UP000248161"/>
    </source>
</evidence>
<dbReference type="AlphaFoldDB" id="A0A2V3HQZ5"/>
<gene>
    <name evidence="5" type="ORF">CXX69_03820</name>
</gene>
<accession>A0A2V3HQZ5</accession>
<dbReference type="InterPro" id="IPR002195">
    <property type="entry name" value="Dihydroorotase_CS"/>
</dbReference>
<organism evidence="5 6">
    <name type="scientific">Candidatus Thalassarchaeum betae</name>
    <dbReference type="NCBI Taxonomy" id="2599289"/>
    <lineage>
        <taxon>Archaea</taxon>
        <taxon>Methanobacteriati</taxon>
        <taxon>Thermoplasmatota</taxon>
        <taxon>Candidatus Poseidoniia</taxon>
        <taxon>Candidatus Poseidoniales</taxon>
        <taxon>Candidatus Thalassarchaeaceae</taxon>
        <taxon>Candidatus Thalassarchaeum</taxon>
    </lineage>
</organism>
<dbReference type="SUPFAM" id="SSF51338">
    <property type="entry name" value="Composite domain of metallo-dependent hydrolases"/>
    <property type="match status" value="1"/>
</dbReference>
<sequence length="457" mass="48544">MAGDLLIRNSVMIVGGRAVDGDMRVVDGLIGSIAPGGGLEPRDGELVIDGDGLHLLPGAIDPQVHFREPGQPEKEDIESGSRAAAAGGVTAFLDMPNNVPIATSMAAMRDKLDSAARTAVTHHGFFIGATPNNVSELQAAVGSPDAPSPSAGICGIKVFMGSSTGDLLVHEQQHLEGIFAGTAGIIAVHAEDEDRLNTRKPDYEDRTDVAAHAEWRDSETAFIATQRAAGLANDHGHKLHVLHLTSALEADWLASNKGSLITTEVCPQHLTFDDSDVAERGTRLVMNPPIRYAGDRETLWRRLKDGTIDCIATDHAPHTLDNKALGFPHAHAGMPGVESSLPLMLTHAADGRCSVADVARWMCEGPARVYGMRGKGRLEEGMDADLVLVDMETRRSFCDADTWTRVGWTALDGMSLIGWPMFTIVDGEVVHSRDAGGPLRGNAVASPGSVGRALEFS</sequence>
<dbReference type="PROSITE" id="PS00483">
    <property type="entry name" value="DIHYDROOROTASE_2"/>
    <property type="match status" value="1"/>
</dbReference>
<reference evidence="5 6" key="1">
    <citation type="journal article" date="2015" name="Nat. Commun.">
        <title>Genomic and transcriptomic evidence for scavenging of diverse organic compounds by widespread deep-sea archaea.</title>
        <authorList>
            <person name="Li M."/>
            <person name="Baker B.J."/>
            <person name="Anantharaman K."/>
            <person name="Jain S."/>
            <person name="Breier J.A."/>
            <person name="Dick G.J."/>
        </authorList>
    </citation>
    <scope>NUCLEOTIDE SEQUENCE [LARGE SCALE GENOMIC DNA]</scope>
    <source>
        <strain evidence="5">Cayman_51_deep</strain>
    </source>
</reference>
<feature type="domain" description="Amidohydrolase-related" evidence="4">
    <location>
        <begin position="55"/>
        <end position="430"/>
    </location>
</feature>
<keyword evidence="3 5" id="KW-0378">Hydrolase</keyword>
<dbReference type="NCBIfam" id="TIGR00857">
    <property type="entry name" value="pyrC_multi"/>
    <property type="match status" value="1"/>
</dbReference>
<evidence type="ECO:0000256" key="2">
    <source>
        <dbReference type="ARBA" id="ARBA00022723"/>
    </source>
</evidence>
<dbReference type="GO" id="GO:0006145">
    <property type="term" value="P:purine nucleobase catabolic process"/>
    <property type="evidence" value="ECO:0007669"/>
    <property type="project" value="TreeGrafter"/>
</dbReference>
<dbReference type="PANTHER" id="PTHR43668:SF4">
    <property type="entry name" value="ALLANTOINASE"/>
    <property type="match status" value="1"/>
</dbReference>
<dbReference type="CDD" id="cd01318">
    <property type="entry name" value="DHOase_IIb"/>
    <property type="match status" value="1"/>
</dbReference>
<dbReference type="InterPro" id="IPR032466">
    <property type="entry name" value="Metal_Hydrolase"/>
</dbReference>
<evidence type="ECO:0000259" key="4">
    <source>
        <dbReference type="Pfam" id="PF01979"/>
    </source>
</evidence>
<comment type="caution">
    <text evidence="5">The sequence shown here is derived from an EMBL/GenBank/DDBJ whole genome shotgun (WGS) entry which is preliminary data.</text>
</comment>
<dbReference type="InterPro" id="IPR006680">
    <property type="entry name" value="Amidohydro-rel"/>
</dbReference>
<evidence type="ECO:0000256" key="3">
    <source>
        <dbReference type="ARBA" id="ARBA00022801"/>
    </source>
</evidence>
<evidence type="ECO:0000313" key="5">
    <source>
        <dbReference type="EMBL" id="PXF21558.1"/>
    </source>
</evidence>
<dbReference type="GO" id="GO:0004038">
    <property type="term" value="F:allantoinase activity"/>
    <property type="evidence" value="ECO:0007669"/>
    <property type="project" value="TreeGrafter"/>
</dbReference>
<proteinExistence type="predicted"/>
<dbReference type="GO" id="GO:0005737">
    <property type="term" value="C:cytoplasm"/>
    <property type="evidence" value="ECO:0007669"/>
    <property type="project" value="TreeGrafter"/>
</dbReference>
<dbReference type="EC" id="3.5.2.3" evidence="5"/>
<dbReference type="InterPro" id="IPR050138">
    <property type="entry name" value="DHOase/Allantoinase_Hydrolase"/>
</dbReference>
<dbReference type="Gene3D" id="3.20.20.140">
    <property type="entry name" value="Metal-dependent hydrolases"/>
    <property type="match status" value="1"/>
</dbReference>
<dbReference type="GO" id="GO:0046872">
    <property type="term" value="F:metal ion binding"/>
    <property type="evidence" value="ECO:0007669"/>
    <property type="project" value="UniProtKB-KW"/>
</dbReference>
<dbReference type="SUPFAM" id="SSF51556">
    <property type="entry name" value="Metallo-dependent hydrolases"/>
    <property type="match status" value="1"/>
</dbReference>
<protein>
    <submittedName>
        <fullName evidence="5">Dihydroorotase</fullName>
        <ecNumber evidence="5">3.5.2.3</ecNumber>
    </submittedName>
</protein>
<dbReference type="PANTHER" id="PTHR43668">
    <property type="entry name" value="ALLANTOINASE"/>
    <property type="match status" value="1"/>
</dbReference>
<dbReference type="GO" id="GO:0004151">
    <property type="term" value="F:dihydroorotase activity"/>
    <property type="evidence" value="ECO:0007669"/>
    <property type="project" value="UniProtKB-EC"/>
</dbReference>
<dbReference type="Pfam" id="PF01979">
    <property type="entry name" value="Amidohydro_1"/>
    <property type="match status" value="1"/>
</dbReference>
<dbReference type="InterPro" id="IPR011059">
    <property type="entry name" value="Metal-dep_hydrolase_composite"/>
</dbReference>
<name>A0A2V3HQZ5_9ARCH</name>
<dbReference type="EMBL" id="PSPG01000007">
    <property type="protein sequence ID" value="PXF21558.1"/>
    <property type="molecule type" value="Genomic_DNA"/>
</dbReference>
<evidence type="ECO:0000256" key="1">
    <source>
        <dbReference type="ARBA" id="ARBA00001947"/>
    </source>
</evidence>
<dbReference type="Proteomes" id="UP000248161">
    <property type="component" value="Unassembled WGS sequence"/>
</dbReference>
<keyword evidence="2" id="KW-0479">Metal-binding</keyword>